<feature type="region of interest" description="Disordered" evidence="1">
    <location>
        <begin position="1"/>
        <end position="24"/>
    </location>
</feature>
<feature type="non-terminal residue" evidence="2">
    <location>
        <position position="86"/>
    </location>
</feature>
<evidence type="ECO:0000313" key="3">
    <source>
        <dbReference type="Proteomes" id="UP001189624"/>
    </source>
</evidence>
<keyword evidence="3" id="KW-1185">Reference proteome</keyword>
<dbReference type="AlphaFoldDB" id="A0AA86T595"/>
<name>A0AA86T595_9FABA</name>
<dbReference type="EMBL" id="OY731405">
    <property type="protein sequence ID" value="CAJ1972005.1"/>
    <property type="molecule type" value="Genomic_DNA"/>
</dbReference>
<organism evidence="2 3">
    <name type="scientific">Sphenostylis stenocarpa</name>
    <dbReference type="NCBI Taxonomy" id="92480"/>
    <lineage>
        <taxon>Eukaryota</taxon>
        <taxon>Viridiplantae</taxon>
        <taxon>Streptophyta</taxon>
        <taxon>Embryophyta</taxon>
        <taxon>Tracheophyta</taxon>
        <taxon>Spermatophyta</taxon>
        <taxon>Magnoliopsida</taxon>
        <taxon>eudicotyledons</taxon>
        <taxon>Gunneridae</taxon>
        <taxon>Pentapetalae</taxon>
        <taxon>rosids</taxon>
        <taxon>fabids</taxon>
        <taxon>Fabales</taxon>
        <taxon>Fabaceae</taxon>
        <taxon>Papilionoideae</taxon>
        <taxon>50 kb inversion clade</taxon>
        <taxon>NPAAA clade</taxon>
        <taxon>indigoferoid/millettioid clade</taxon>
        <taxon>Phaseoleae</taxon>
        <taxon>Sphenostylis</taxon>
    </lineage>
</organism>
<sequence>MSRSTTPGSIGRYTLSHSEGPRRKVRNYSELEQLLQRITEIRGYTKFRHSKGRNSKSKTKESEKLKVERNANLCEKEKSKEKSCGT</sequence>
<dbReference type="Gramene" id="rna-AYBTSS11_LOCUS24017">
    <property type="protein sequence ID" value="CAJ1972005.1"/>
    <property type="gene ID" value="gene-AYBTSS11_LOCUS24017"/>
</dbReference>
<gene>
    <name evidence="2" type="ORF">AYBTSS11_LOCUS24017</name>
</gene>
<accession>A0AA86T595</accession>
<feature type="compositionally biased region" description="Basic residues" evidence="1">
    <location>
        <begin position="46"/>
        <end position="57"/>
    </location>
</feature>
<dbReference type="Proteomes" id="UP001189624">
    <property type="component" value="Chromosome 8"/>
</dbReference>
<feature type="region of interest" description="Disordered" evidence="1">
    <location>
        <begin position="46"/>
        <end position="86"/>
    </location>
</feature>
<protein>
    <submittedName>
        <fullName evidence="2">Uncharacterized protein</fullName>
    </submittedName>
</protein>
<feature type="non-terminal residue" evidence="2">
    <location>
        <position position="1"/>
    </location>
</feature>
<feature type="compositionally biased region" description="Basic and acidic residues" evidence="1">
    <location>
        <begin position="58"/>
        <end position="86"/>
    </location>
</feature>
<evidence type="ECO:0000256" key="1">
    <source>
        <dbReference type="SAM" id="MobiDB-lite"/>
    </source>
</evidence>
<evidence type="ECO:0000313" key="2">
    <source>
        <dbReference type="EMBL" id="CAJ1972005.1"/>
    </source>
</evidence>
<proteinExistence type="predicted"/>
<reference evidence="2" key="1">
    <citation type="submission" date="2023-10" db="EMBL/GenBank/DDBJ databases">
        <authorList>
            <person name="Domelevo Entfellner J.-B."/>
        </authorList>
    </citation>
    <scope>NUCLEOTIDE SEQUENCE</scope>
</reference>